<dbReference type="SUPFAM" id="SSF46785">
    <property type="entry name" value="Winged helix' DNA-binding domain"/>
    <property type="match status" value="1"/>
</dbReference>
<dbReference type="Proteomes" id="UP000653674">
    <property type="component" value="Unassembled WGS sequence"/>
</dbReference>
<dbReference type="Gene3D" id="1.10.10.10">
    <property type="entry name" value="Winged helix-like DNA-binding domain superfamily/Winged helix DNA-binding domain"/>
    <property type="match status" value="1"/>
</dbReference>
<name>A0A8J3LKM4_9ACTN</name>
<proteinExistence type="inferred from homology"/>
<dbReference type="SUPFAM" id="SSF53067">
    <property type="entry name" value="Actin-like ATPase domain"/>
    <property type="match status" value="1"/>
</dbReference>
<dbReference type="InterPro" id="IPR011991">
    <property type="entry name" value="ArsR-like_HTH"/>
</dbReference>
<dbReference type="Pfam" id="PF00480">
    <property type="entry name" value="ROK"/>
    <property type="match status" value="1"/>
</dbReference>
<dbReference type="InterPro" id="IPR043129">
    <property type="entry name" value="ATPase_NBD"/>
</dbReference>
<dbReference type="InterPro" id="IPR000485">
    <property type="entry name" value="AsnC-type_HTH_dom"/>
</dbReference>
<dbReference type="PROSITE" id="PS50943">
    <property type="entry name" value="HTH_CROC1"/>
    <property type="match status" value="1"/>
</dbReference>
<evidence type="ECO:0000259" key="2">
    <source>
        <dbReference type="PROSITE" id="PS50943"/>
    </source>
</evidence>
<gene>
    <name evidence="3" type="ORF">Pfl04_15280</name>
</gene>
<comment type="caution">
    <text evidence="3">The sequence shown here is derived from an EMBL/GenBank/DDBJ whole genome shotgun (WGS) entry which is preliminary data.</text>
</comment>
<dbReference type="Gene3D" id="3.30.420.40">
    <property type="match status" value="2"/>
</dbReference>
<dbReference type="CDD" id="cd00090">
    <property type="entry name" value="HTH_ARSR"/>
    <property type="match status" value="1"/>
</dbReference>
<accession>A0A8J3LKM4</accession>
<sequence length="388" mass="40055">MDPAKPSLELLRSLTDQHVLRALMQHRRLTRAELAAETGISKPTVGESVRRLTEAGVVVDTGERTPGGRGRGRVGSYYALAADAGTALAVSIAPEGIVAECVDAYGDTVSRAEQKIGRPARPQEVAAALRTAVAEARHSAGPTPHLAVVSAADPVHRTTGRMVQLPDSPFLLGELDPVEILAAHVDGPVTVDNDVNWAAQAERNNAGATTLTDFAYVFLGEGLGCAIVSDGEVRRGRTGLAGELAHLVTVGPSGQATRLIEVFGELGLRQSDSTAIDVDRLLAAATGTDPRALATRHALGQAVSGILAALGALADPEVVIVGGPWGSHPAILDTIAAAATQLPRHVPVRAAELMVEPSLTGARSDALNRLRAVIVAAAIGYSPPTPAS</sequence>
<dbReference type="InterPro" id="IPR000600">
    <property type="entry name" value="ROK"/>
</dbReference>
<dbReference type="PANTHER" id="PTHR18964">
    <property type="entry name" value="ROK (REPRESSOR, ORF, KINASE) FAMILY"/>
    <property type="match status" value="1"/>
</dbReference>
<dbReference type="PANTHER" id="PTHR18964:SF149">
    <property type="entry name" value="BIFUNCTIONAL UDP-N-ACETYLGLUCOSAMINE 2-EPIMERASE_N-ACETYLMANNOSAMINE KINASE"/>
    <property type="match status" value="1"/>
</dbReference>
<dbReference type="PRINTS" id="PR00033">
    <property type="entry name" value="HTHASNC"/>
</dbReference>
<comment type="similarity">
    <text evidence="1">Belongs to the ROK (NagC/XylR) family.</text>
</comment>
<dbReference type="Pfam" id="PF13412">
    <property type="entry name" value="HTH_24"/>
    <property type="match status" value="1"/>
</dbReference>
<reference evidence="3" key="1">
    <citation type="submission" date="2021-01" db="EMBL/GenBank/DDBJ databases">
        <title>Whole genome shotgun sequence of Planosporangium flavigriseum NBRC 105377.</title>
        <authorList>
            <person name="Komaki H."/>
            <person name="Tamura T."/>
        </authorList>
    </citation>
    <scope>NUCLEOTIDE SEQUENCE</scope>
    <source>
        <strain evidence="3">NBRC 105377</strain>
    </source>
</reference>
<dbReference type="AlphaFoldDB" id="A0A8J3LKM4"/>
<protein>
    <recommendedName>
        <fullName evidence="2">HTH cro/C1-type domain-containing protein</fullName>
    </recommendedName>
</protein>
<dbReference type="InterPro" id="IPR036388">
    <property type="entry name" value="WH-like_DNA-bd_sf"/>
</dbReference>
<keyword evidence="4" id="KW-1185">Reference proteome</keyword>
<dbReference type="RefSeq" id="WP_168071720.1">
    <property type="nucleotide sequence ID" value="NZ_BAAAQJ010000003.1"/>
</dbReference>
<evidence type="ECO:0000313" key="3">
    <source>
        <dbReference type="EMBL" id="GIG73124.1"/>
    </source>
</evidence>
<dbReference type="GO" id="GO:0043565">
    <property type="term" value="F:sequence-specific DNA binding"/>
    <property type="evidence" value="ECO:0007669"/>
    <property type="project" value="InterPro"/>
</dbReference>
<evidence type="ECO:0000256" key="1">
    <source>
        <dbReference type="ARBA" id="ARBA00006479"/>
    </source>
</evidence>
<feature type="domain" description="HTH cro/C1-type" evidence="2">
    <location>
        <begin position="20"/>
        <end position="45"/>
    </location>
</feature>
<evidence type="ECO:0000313" key="4">
    <source>
        <dbReference type="Proteomes" id="UP000653674"/>
    </source>
</evidence>
<dbReference type="EMBL" id="BONU01000007">
    <property type="protein sequence ID" value="GIG73124.1"/>
    <property type="molecule type" value="Genomic_DNA"/>
</dbReference>
<dbReference type="InterPro" id="IPR036390">
    <property type="entry name" value="WH_DNA-bd_sf"/>
</dbReference>
<organism evidence="3 4">
    <name type="scientific">Planosporangium flavigriseum</name>
    <dbReference type="NCBI Taxonomy" id="373681"/>
    <lineage>
        <taxon>Bacteria</taxon>
        <taxon>Bacillati</taxon>
        <taxon>Actinomycetota</taxon>
        <taxon>Actinomycetes</taxon>
        <taxon>Micromonosporales</taxon>
        <taxon>Micromonosporaceae</taxon>
        <taxon>Planosporangium</taxon>
    </lineage>
</organism>
<dbReference type="InterPro" id="IPR001387">
    <property type="entry name" value="Cro/C1-type_HTH"/>
</dbReference>